<name>A0A5B7Y9V0_9ALTE</name>
<dbReference type="RefSeq" id="WP_139754846.1">
    <property type="nucleotide sequence ID" value="NZ_CP039852.1"/>
</dbReference>
<gene>
    <name evidence="1" type="ORF">FBQ74_00700</name>
</gene>
<organism evidence="1 2">
    <name type="scientific">Salinimonas iocasae</name>
    <dbReference type="NCBI Taxonomy" id="2572577"/>
    <lineage>
        <taxon>Bacteria</taxon>
        <taxon>Pseudomonadati</taxon>
        <taxon>Pseudomonadota</taxon>
        <taxon>Gammaproteobacteria</taxon>
        <taxon>Alteromonadales</taxon>
        <taxon>Alteromonadaceae</taxon>
        <taxon>Alteromonas/Salinimonas group</taxon>
        <taxon>Salinimonas</taxon>
    </lineage>
</organism>
<dbReference type="AlphaFoldDB" id="A0A5B7Y9V0"/>
<evidence type="ECO:0000313" key="2">
    <source>
        <dbReference type="Proteomes" id="UP000304912"/>
    </source>
</evidence>
<dbReference type="KEGG" id="salk:FBQ74_00700"/>
<keyword evidence="2" id="KW-1185">Reference proteome</keyword>
<reference evidence="1 2" key="1">
    <citation type="submission" date="2019-04" db="EMBL/GenBank/DDBJ databases">
        <title>Salinimonas iocasae sp. nov., a halophilic bacterium isolated from the outer tube casing of tubeworms in Okinawa Trough.</title>
        <authorList>
            <person name="Zhang H."/>
            <person name="Wang H."/>
            <person name="Li C."/>
        </authorList>
    </citation>
    <scope>NUCLEOTIDE SEQUENCE [LARGE SCALE GENOMIC DNA]</scope>
    <source>
        <strain evidence="1 2">KX18D6</strain>
    </source>
</reference>
<accession>A0A5B7Y9V0</accession>
<sequence>MQTTYLCAKHAEWVYTNPNEAAYFLSRDEKQGASLFNTGRYSDSIPYLGCAFDIAEILLELDDNARPWLIKKLQTLSYMLVCAYQMAEHAELKQAIALRTINIVSTYLAAAHHEQSSLY</sequence>
<dbReference type="Proteomes" id="UP000304912">
    <property type="component" value="Chromosome"/>
</dbReference>
<dbReference type="OrthoDB" id="5733587at2"/>
<proteinExistence type="predicted"/>
<evidence type="ECO:0000313" key="1">
    <source>
        <dbReference type="EMBL" id="QCZ92083.1"/>
    </source>
</evidence>
<dbReference type="EMBL" id="CP039852">
    <property type="protein sequence ID" value="QCZ92083.1"/>
    <property type="molecule type" value="Genomic_DNA"/>
</dbReference>
<protein>
    <submittedName>
        <fullName evidence="1">Uncharacterized protein</fullName>
    </submittedName>
</protein>